<dbReference type="InterPro" id="IPR050465">
    <property type="entry name" value="UPF0194_transport"/>
</dbReference>
<protein>
    <submittedName>
        <fullName evidence="6">HlyD family secretion protein</fullName>
    </submittedName>
</protein>
<keyword evidence="7" id="KW-1185">Reference proteome</keyword>
<dbReference type="GO" id="GO:0030313">
    <property type="term" value="C:cell envelope"/>
    <property type="evidence" value="ECO:0007669"/>
    <property type="project" value="UniProtKB-SubCell"/>
</dbReference>
<dbReference type="InterPro" id="IPR058637">
    <property type="entry name" value="YknX-like_C"/>
</dbReference>
<dbReference type="EMBL" id="FMZV01000005">
    <property type="protein sequence ID" value="SDD18550.1"/>
    <property type="molecule type" value="Genomic_DNA"/>
</dbReference>
<comment type="subcellular location">
    <subcellularLocation>
        <location evidence="1">Cell envelope</location>
    </subcellularLocation>
</comment>
<dbReference type="Pfam" id="PF25989">
    <property type="entry name" value="YknX_C"/>
    <property type="match status" value="1"/>
</dbReference>
<evidence type="ECO:0000256" key="4">
    <source>
        <dbReference type="SAM" id="Phobius"/>
    </source>
</evidence>
<proteinExistence type="predicted"/>
<dbReference type="AlphaFoldDB" id="A0A1G6SNQ6"/>
<evidence type="ECO:0000313" key="7">
    <source>
        <dbReference type="Proteomes" id="UP000199628"/>
    </source>
</evidence>
<accession>A0A1G6SNQ6</accession>
<feature type="transmembrane region" description="Helical" evidence="4">
    <location>
        <begin position="12"/>
        <end position="32"/>
    </location>
</feature>
<dbReference type="GO" id="GO:1990961">
    <property type="term" value="P:xenobiotic detoxification by transmembrane export across the plasma membrane"/>
    <property type="evidence" value="ECO:0007669"/>
    <property type="project" value="InterPro"/>
</dbReference>
<organism evidence="6 7">
    <name type="scientific">Ruegeria marina</name>
    <dbReference type="NCBI Taxonomy" id="639004"/>
    <lineage>
        <taxon>Bacteria</taxon>
        <taxon>Pseudomonadati</taxon>
        <taxon>Pseudomonadota</taxon>
        <taxon>Alphaproteobacteria</taxon>
        <taxon>Rhodobacterales</taxon>
        <taxon>Roseobacteraceae</taxon>
        <taxon>Ruegeria</taxon>
    </lineage>
</organism>
<sequence>MSVPRQKKRVSRTVLTAMAILLVGGFLAFAFWPRPVLVDMAEVRRGPMMVTIDEEGRTRVKEPYVVSSPVAGELQRVTVLPGERVTAGETVVAQMRPAKPSVLDVRTREQAHAAVTAAEAALRLAHADLNAAQAKYDFAESDLERAKTLVERGVASEVTMERAEQAARVARANLDTVQAAIAMREAELANARAQLIGFDDIALANALADSVQAEYGIPLRAPIDGTILKVFQKSETTLPAGEPILEIGDIQGDLEVMAELLSSDAVRTQLGDPVIITDWGGGTDLKGSVSRIDPYGYTKFSALGVEEQRVEVTIGIATPAEERRSLGHGYRVEVRIIVWDTEDALVAPSAALFRNGGDWAVFVVRDGRAVLTGVEVGQNNGREAEILSGVEAGDRVILFPSAELEDQVRVSQRQFD</sequence>
<dbReference type="GO" id="GO:1990195">
    <property type="term" value="C:macrolide transmembrane transporter complex"/>
    <property type="evidence" value="ECO:0007669"/>
    <property type="project" value="InterPro"/>
</dbReference>
<dbReference type="Gene3D" id="2.40.50.100">
    <property type="match status" value="1"/>
</dbReference>
<gene>
    <name evidence="6" type="ORF">SAMN04488239_105335</name>
</gene>
<name>A0A1G6SNQ6_9RHOB</name>
<dbReference type="STRING" id="639004.SAMN04488239_105335"/>
<evidence type="ECO:0000256" key="2">
    <source>
        <dbReference type="ARBA" id="ARBA00023054"/>
    </source>
</evidence>
<feature type="coiled-coil region" evidence="3">
    <location>
        <begin position="129"/>
        <end position="194"/>
    </location>
</feature>
<keyword evidence="4" id="KW-0472">Membrane</keyword>
<dbReference type="Gene3D" id="6.10.140.1990">
    <property type="match status" value="1"/>
</dbReference>
<dbReference type="InterPro" id="IPR030190">
    <property type="entry name" value="MacA_alpha-hairpin_sf"/>
</dbReference>
<keyword evidence="4" id="KW-1133">Transmembrane helix</keyword>
<evidence type="ECO:0000259" key="5">
    <source>
        <dbReference type="Pfam" id="PF25989"/>
    </source>
</evidence>
<dbReference type="Gene3D" id="2.40.420.20">
    <property type="match status" value="1"/>
</dbReference>
<feature type="domain" description="YknX-like C-terminal permuted SH3-like" evidence="5">
    <location>
        <begin position="345"/>
        <end position="410"/>
    </location>
</feature>
<evidence type="ECO:0000256" key="1">
    <source>
        <dbReference type="ARBA" id="ARBA00004196"/>
    </source>
</evidence>
<evidence type="ECO:0000256" key="3">
    <source>
        <dbReference type="SAM" id="Coils"/>
    </source>
</evidence>
<reference evidence="7" key="1">
    <citation type="submission" date="2016-10" db="EMBL/GenBank/DDBJ databases">
        <authorList>
            <person name="Varghese N."/>
            <person name="Submissions S."/>
        </authorList>
    </citation>
    <scope>NUCLEOTIDE SEQUENCE [LARGE SCALE GENOMIC DNA]</scope>
    <source>
        <strain evidence="7">CGMCC 1.9108</strain>
    </source>
</reference>
<dbReference type="RefSeq" id="WP_176827913.1">
    <property type="nucleotide sequence ID" value="NZ_FMZV01000005.1"/>
</dbReference>
<keyword evidence="2 3" id="KW-0175">Coiled coil</keyword>
<dbReference type="PANTHER" id="PTHR32347:SF29">
    <property type="entry name" value="UPF0194 MEMBRANE PROTEIN YBHG"/>
    <property type="match status" value="1"/>
</dbReference>
<keyword evidence="4" id="KW-0812">Transmembrane</keyword>
<dbReference type="PANTHER" id="PTHR32347">
    <property type="entry name" value="EFFLUX SYSTEM COMPONENT YKNX-RELATED"/>
    <property type="match status" value="1"/>
</dbReference>
<dbReference type="GO" id="GO:0019898">
    <property type="term" value="C:extrinsic component of membrane"/>
    <property type="evidence" value="ECO:0007669"/>
    <property type="project" value="InterPro"/>
</dbReference>
<dbReference type="Proteomes" id="UP000199628">
    <property type="component" value="Unassembled WGS sequence"/>
</dbReference>
<evidence type="ECO:0000313" key="6">
    <source>
        <dbReference type="EMBL" id="SDD18550.1"/>
    </source>
</evidence>